<dbReference type="SMART" id="SM00448">
    <property type="entry name" value="REC"/>
    <property type="match status" value="1"/>
</dbReference>
<gene>
    <name evidence="4" type="ORF">A3F03_01040</name>
</gene>
<evidence type="ECO:0000256" key="2">
    <source>
        <dbReference type="PROSITE-ProRule" id="PRU00169"/>
    </source>
</evidence>
<sequence>MTINQGKFNKESKLVWIIEDDEGILEVTQIVLKNAGYQTELIQNEKIFHQKIHGRLPNVILLDVLLSGSDGRDIAKILKSDANTKHIPIIMMSADITVGEKAKLAKIEDFIKKPFDIDDLLALINKWQI</sequence>
<dbReference type="PANTHER" id="PTHR44591">
    <property type="entry name" value="STRESS RESPONSE REGULATOR PROTEIN 1"/>
    <property type="match status" value="1"/>
</dbReference>
<reference evidence="4 5" key="1">
    <citation type="journal article" date="2016" name="Nat. Commun.">
        <title>Thousands of microbial genomes shed light on interconnected biogeochemical processes in an aquifer system.</title>
        <authorList>
            <person name="Anantharaman K."/>
            <person name="Brown C.T."/>
            <person name="Hug L.A."/>
            <person name="Sharon I."/>
            <person name="Castelle C.J."/>
            <person name="Probst A.J."/>
            <person name="Thomas B.C."/>
            <person name="Singh A."/>
            <person name="Wilkins M.J."/>
            <person name="Karaoz U."/>
            <person name="Brodie E.L."/>
            <person name="Williams K.H."/>
            <person name="Hubbard S.S."/>
            <person name="Banfield J.F."/>
        </authorList>
    </citation>
    <scope>NUCLEOTIDE SEQUENCE [LARGE SCALE GENOMIC DNA]</scope>
</reference>
<evidence type="ECO:0000259" key="3">
    <source>
        <dbReference type="PROSITE" id="PS50110"/>
    </source>
</evidence>
<dbReference type="GO" id="GO:0000160">
    <property type="term" value="P:phosphorelay signal transduction system"/>
    <property type="evidence" value="ECO:0007669"/>
    <property type="project" value="InterPro"/>
</dbReference>
<feature type="modified residue" description="4-aspartylphosphate" evidence="2">
    <location>
        <position position="63"/>
    </location>
</feature>
<proteinExistence type="predicted"/>
<dbReference type="Gene3D" id="3.40.50.2300">
    <property type="match status" value="1"/>
</dbReference>
<dbReference type="PROSITE" id="PS50110">
    <property type="entry name" value="RESPONSE_REGULATORY"/>
    <property type="match status" value="1"/>
</dbReference>
<dbReference type="InterPro" id="IPR011006">
    <property type="entry name" value="CheY-like_superfamily"/>
</dbReference>
<dbReference type="SUPFAM" id="SSF52172">
    <property type="entry name" value="CheY-like"/>
    <property type="match status" value="1"/>
</dbReference>
<dbReference type="AlphaFoldDB" id="A0A1F7I253"/>
<dbReference type="PANTHER" id="PTHR44591:SF3">
    <property type="entry name" value="RESPONSE REGULATORY DOMAIN-CONTAINING PROTEIN"/>
    <property type="match status" value="1"/>
</dbReference>
<comment type="caution">
    <text evidence="4">The sequence shown here is derived from an EMBL/GenBank/DDBJ whole genome shotgun (WGS) entry which is preliminary data.</text>
</comment>
<organism evidence="4 5">
    <name type="scientific">Candidatus Roizmanbacteria bacterium RIFCSPHIGHO2_12_FULL_41_11</name>
    <dbReference type="NCBI Taxonomy" id="1802052"/>
    <lineage>
        <taxon>Bacteria</taxon>
        <taxon>Candidatus Roizmaniibacteriota</taxon>
    </lineage>
</organism>
<feature type="domain" description="Response regulatory" evidence="3">
    <location>
        <begin position="14"/>
        <end position="128"/>
    </location>
</feature>
<evidence type="ECO:0000313" key="4">
    <source>
        <dbReference type="EMBL" id="OGK37451.1"/>
    </source>
</evidence>
<evidence type="ECO:0000313" key="5">
    <source>
        <dbReference type="Proteomes" id="UP000176803"/>
    </source>
</evidence>
<keyword evidence="1 2" id="KW-0597">Phosphoprotein</keyword>
<protein>
    <recommendedName>
        <fullName evidence="3">Response regulatory domain-containing protein</fullName>
    </recommendedName>
</protein>
<dbReference type="InterPro" id="IPR001789">
    <property type="entry name" value="Sig_transdc_resp-reg_receiver"/>
</dbReference>
<accession>A0A1F7I253</accession>
<name>A0A1F7I253_9BACT</name>
<dbReference type="Proteomes" id="UP000176803">
    <property type="component" value="Unassembled WGS sequence"/>
</dbReference>
<evidence type="ECO:0000256" key="1">
    <source>
        <dbReference type="ARBA" id="ARBA00022553"/>
    </source>
</evidence>
<dbReference type="InterPro" id="IPR050595">
    <property type="entry name" value="Bact_response_regulator"/>
</dbReference>
<dbReference type="EMBL" id="MGAC01000041">
    <property type="protein sequence ID" value="OGK37451.1"/>
    <property type="molecule type" value="Genomic_DNA"/>
</dbReference>
<dbReference type="Pfam" id="PF00072">
    <property type="entry name" value="Response_reg"/>
    <property type="match status" value="1"/>
</dbReference>